<proteinExistence type="inferred from homology"/>
<evidence type="ECO:0000313" key="8">
    <source>
        <dbReference type="EMBL" id="SEQ05850.1"/>
    </source>
</evidence>
<name>A0A1H9CXB2_9GAMM</name>
<feature type="domain" description="RNA-binding S4" evidence="7">
    <location>
        <begin position="27"/>
        <end position="92"/>
    </location>
</feature>
<accession>A0A1H9CXB2</accession>
<dbReference type="InterPro" id="IPR050188">
    <property type="entry name" value="RluA_PseudoU_synthase"/>
</dbReference>
<evidence type="ECO:0000256" key="3">
    <source>
        <dbReference type="ARBA" id="ARBA00036882"/>
    </source>
</evidence>
<evidence type="ECO:0000259" key="7">
    <source>
        <dbReference type="SMART" id="SM00363"/>
    </source>
</evidence>
<evidence type="ECO:0000256" key="5">
    <source>
        <dbReference type="PROSITE-ProRule" id="PRU00182"/>
    </source>
</evidence>
<dbReference type="Gene3D" id="3.30.2350.10">
    <property type="entry name" value="Pseudouridine synthase"/>
    <property type="match status" value="1"/>
</dbReference>
<evidence type="ECO:0000256" key="2">
    <source>
        <dbReference type="ARBA" id="ARBA00023235"/>
    </source>
</evidence>
<dbReference type="InterPro" id="IPR020103">
    <property type="entry name" value="PsdUridine_synth_cat_dom_sf"/>
</dbReference>
<dbReference type="InterPro" id="IPR036986">
    <property type="entry name" value="S4_RNA-bd_sf"/>
</dbReference>
<keyword evidence="5" id="KW-0694">RNA-binding</keyword>
<dbReference type="AlphaFoldDB" id="A0A1H9CXB2"/>
<dbReference type="PROSITE" id="PS50889">
    <property type="entry name" value="S4"/>
    <property type="match status" value="1"/>
</dbReference>
<dbReference type="PANTHER" id="PTHR21600">
    <property type="entry name" value="MITOCHONDRIAL RNA PSEUDOURIDINE SYNTHASE"/>
    <property type="match status" value="1"/>
</dbReference>
<dbReference type="NCBIfam" id="NF008385">
    <property type="entry name" value="PRK11180.1"/>
    <property type="match status" value="1"/>
</dbReference>
<dbReference type="OrthoDB" id="9807829at2"/>
<evidence type="ECO:0000256" key="1">
    <source>
        <dbReference type="ARBA" id="ARBA00010876"/>
    </source>
</evidence>
<dbReference type="InterPro" id="IPR002942">
    <property type="entry name" value="S4_RNA-bd"/>
</dbReference>
<sequence>MSSQRPESDEEEDLLHSAEVPAALAGARLDLVCAKLFDSWSRSRLQSWIEAGRLRVNGQVVEKTRTPLSAGDVLELLAEPEADTRVLPQDLPLDVVHADASIAIINKPAGLTVHPGAGQADGTLQNALLHHFPQTAAVPRAGIVHRLDKDTSGLLVVALTLSAHHKLVDELGRREFKREYDAIVQGELIAGASIDEPIGRHPRERLKMAVVDKGRPAVTHYRVQERFAQHTHLRVRLETGRTHQIRVHLAHIRRPIVGDFLYGGPMRGAGLPTALRELLQNFPRQALHARELGLTHPRSGKPVSWTVEPPEDMQELLRALRAHAREAGQA</sequence>
<comment type="similarity">
    <text evidence="1 6">Belongs to the pseudouridine synthase RluA family.</text>
</comment>
<dbReference type="GO" id="GO:0003723">
    <property type="term" value="F:RNA binding"/>
    <property type="evidence" value="ECO:0007669"/>
    <property type="project" value="UniProtKB-KW"/>
</dbReference>
<comment type="catalytic activity">
    <reaction evidence="3">
        <text>uridine(1911/1915/1917) in 23S rRNA = pseudouridine(1911/1915/1917) in 23S rRNA</text>
        <dbReference type="Rhea" id="RHEA:42524"/>
        <dbReference type="Rhea" id="RHEA-COMP:10097"/>
        <dbReference type="Rhea" id="RHEA-COMP:10098"/>
        <dbReference type="ChEBI" id="CHEBI:65314"/>
        <dbReference type="ChEBI" id="CHEBI:65315"/>
        <dbReference type="EC" id="5.4.99.23"/>
    </reaction>
</comment>
<dbReference type="Pfam" id="PF01479">
    <property type="entry name" value="S4"/>
    <property type="match status" value="1"/>
</dbReference>
<dbReference type="InterPro" id="IPR006225">
    <property type="entry name" value="PsdUridine_synth_RluC/D"/>
</dbReference>
<dbReference type="Gene3D" id="3.10.290.10">
    <property type="entry name" value="RNA-binding S4 domain"/>
    <property type="match status" value="1"/>
</dbReference>
<dbReference type="EMBL" id="FOFS01000003">
    <property type="protein sequence ID" value="SEQ05850.1"/>
    <property type="molecule type" value="Genomic_DNA"/>
</dbReference>
<dbReference type="InterPro" id="IPR006145">
    <property type="entry name" value="PsdUridine_synth_RsuA/RluA"/>
</dbReference>
<dbReference type="PROSITE" id="PS01129">
    <property type="entry name" value="PSI_RLU"/>
    <property type="match status" value="1"/>
</dbReference>
<dbReference type="NCBIfam" id="TIGR00005">
    <property type="entry name" value="rluA_subfam"/>
    <property type="match status" value="1"/>
</dbReference>
<organism evidence="8 9">
    <name type="scientific">Solimonas aquatica</name>
    <dbReference type="NCBI Taxonomy" id="489703"/>
    <lineage>
        <taxon>Bacteria</taxon>
        <taxon>Pseudomonadati</taxon>
        <taxon>Pseudomonadota</taxon>
        <taxon>Gammaproteobacteria</taxon>
        <taxon>Nevskiales</taxon>
        <taxon>Nevskiaceae</taxon>
        <taxon>Solimonas</taxon>
    </lineage>
</organism>
<protein>
    <recommendedName>
        <fullName evidence="6">Pseudouridine synthase</fullName>
        <ecNumber evidence="6">5.4.99.-</ecNumber>
    </recommendedName>
</protein>
<dbReference type="Pfam" id="PF00849">
    <property type="entry name" value="PseudoU_synth_2"/>
    <property type="match status" value="1"/>
</dbReference>
<feature type="active site" evidence="4">
    <location>
        <position position="148"/>
    </location>
</feature>
<dbReference type="EC" id="5.4.99.-" evidence="6"/>
<keyword evidence="9" id="KW-1185">Reference proteome</keyword>
<dbReference type="Proteomes" id="UP000199233">
    <property type="component" value="Unassembled WGS sequence"/>
</dbReference>
<dbReference type="InterPro" id="IPR006224">
    <property type="entry name" value="PsdUridine_synth_RluA-like_CS"/>
</dbReference>
<evidence type="ECO:0000256" key="6">
    <source>
        <dbReference type="RuleBase" id="RU362028"/>
    </source>
</evidence>
<keyword evidence="2 6" id="KW-0413">Isomerase</keyword>
<evidence type="ECO:0000313" key="9">
    <source>
        <dbReference type="Proteomes" id="UP000199233"/>
    </source>
</evidence>
<dbReference type="CDD" id="cd02869">
    <property type="entry name" value="PseudoU_synth_RluA_like"/>
    <property type="match status" value="1"/>
</dbReference>
<dbReference type="CDD" id="cd00165">
    <property type="entry name" value="S4"/>
    <property type="match status" value="1"/>
</dbReference>
<dbReference type="SUPFAM" id="SSF55174">
    <property type="entry name" value="Alpha-L RNA-binding motif"/>
    <property type="match status" value="1"/>
</dbReference>
<dbReference type="SUPFAM" id="SSF55120">
    <property type="entry name" value="Pseudouridine synthase"/>
    <property type="match status" value="1"/>
</dbReference>
<gene>
    <name evidence="8" type="ORF">SAMN04488038_103219</name>
</gene>
<reference evidence="8 9" key="1">
    <citation type="submission" date="2016-10" db="EMBL/GenBank/DDBJ databases">
        <authorList>
            <person name="de Groot N.N."/>
        </authorList>
    </citation>
    <scope>NUCLEOTIDE SEQUENCE [LARGE SCALE GENOMIC DNA]</scope>
    <source>
        <strain evidence="8 9">DSM 25927</strain>
    </source>
</reference>
<comment type="catalytic activity">
    <reaction evidence="6">
        <text>a uridine in RNA = a pseudouridine in RNA</text>
        <dbReference type="Rhea" id="RHEA:48348"/>
        <dbReference type="Rhea" id="RHEA-COMP:12068"/>
        <dbReference type="Rhea" id="RHEA-COMP:12069"/>
        <dbReference type="ChEBI" id="CHEBI:65314"/>
        <dbReference type="ChEBI" id="CHEBI:65315"/>
    </reaction>
</comment>
<dbReference type="RefSeq" id="WP_093282992.1">
    <property type="nucleotide sequence ID" value="NZ_FOFS01000003.1"/>
</dbReference>
<dbReference type="PANTHER" id="PTHR21600:SF44">
    <property type="entry name" value="RIBOSOMAL LARGE SUBUNIT PSEUDOURIDINE SYNTHASE D"/>
    <property type="match status" value="1"/>
</dbReference>
<evidence type="ECO:0000256" key="4">
    <source>
        <dbReference type="PIRSR" id="PIRSR606225-1"/>
    </source>
</evidence>
<dbReference type="STRING" id="489703.SAMN04488038_103219"/>
<dbReference type="GO" id="GO:0000455">
    <property type="term" value="P:enzyme-directed rRNA pseudouridine synthesis"/>
    <property type="evidence" value="ECO:0007669"/>
    <property type="project" value="TreeGrafter"/>
</dbReference>
<dbReference type="SMART" id="SM00363">
    <property type="entry name" value="S4"/>
    <property type="match status" value="1"/>
</dbReference>
<comment type="function">
    <text evidence="6">Responsible for synthesis of pseudouridine from uracil.</text>
</comment>
<dbReference type="GO" id="GO:0160140">
    <property type="term" value="F:23S rRNA pseudouridine(1911/1915/1917) synthase activity"/>
    <property type="evidence" value="ECO:0007669"/>
    <property type="project" value="UniProtKB-EC"/>
</dbReference>